<proteinExistence type="predicted"/>
<gene>
    <name evidence="8" type="ORF">POPTR_010G248001</name>
</gene>
<organism evidence="8 9">
    <name type="scientific">Populus trichocarpa</name>
    <name type="common">Western balsam poplar</name>
    <name type="synonym">Populus balsamifera subsp. trichocarpa</name>
    <dbReference type="NCBI Taxonomy" id="3694"/>
    <lineage>
        <taxon>Eukaryota</taxon>
        <taxon>Viridiplantae</taxon>
        <taxon>Streptophyta</taxon>
        <taxon>Embryophyta</taxon>
        <taxon>Tracheophyta</taxon>
        <taxon>Spermatophyta</taxon>
        <taxon>Magnoliopsida</taxon>
        <taxon>eudicotyledons</taxon>
        <taxon>Gunneridae</taxon>
        <taxon>Pentapetalae</taxon>
        <taxon>rosids</taxon>
        <taxon>fabids</taxon>
        <taxon>Malpighiales</taxon>
        <taxon>Salicaceae</taxon>
        <taxon>Saliceae</taxon>
        <taxon>Populus</taxon>
    </lineage>
</organism>
<keyword evidence="6" id="KW-0378">Hydrolase</keyword>
<dbReference type="Proteomes" id="UP000006729">
    <property type="component" value="Chromosome 10"/>
</dbReference>
<dbReference type="InParanoid" id="A0A3N7FP51"/>
<comment type="cofactor">
    <cofactor evidence="1">
        <name>Zn(2+)</name>
        <dbReference type="ChEBI" id="CHEBI:29105"/>
    </cofactor>
</comment>
<evidence type="ECO:0000256" key="4">
    <source>
        <dbReference type="ARBA" id="ARBA00022723"/>
    </source>
</evidence>
<keyword evidence="5" id="KW-0255">Endonuclease</keyword>
<dbReference type="STRING" id="3694.A0A3N7FP51"/>
<dbReference type="GO" id="GO:0046872">
    <property type="term" value="F:metal ion binding"/>
    <property type="evidence" value="ECO:0007669"/>
    <property type="project" value="UniProtKB-KW"/>
</dbReference>
<sequence length="148" mass="16394">MDSEIIFSSACHGWPCNVSTFLDTSLKGFSMPLDCLVLAFGYTCYLQEIPILKSSARIAAQLNYLCPQFFPTPACLSLHYHNNEMQPSPASRSCFKAFSKQFAENLLKFNLRPHAHLGLDKSNVPSLIAPSDVINELLLDIPEIVDAA</sequence>
<dbReference type="PANTHER" id="PTHR12553:SF49">
    <property type="entry name" value="ZINC PHOSPHODIESTERASE ELAC PROTEIN 2"/>
    <property type="match status" value="1"/>
</dbReference>
<accession>A0A3N7FP51</accession>
<evidence type="ECO:0000256" key="7">
    <source>
        <dbReference type="ARBA" id="ARBA00022833"/>
    </source>
</evidence>
<dbReference type="GO" id="GO:0042781">
    <property type="term" value="F:3'-tRNA processing endoribonuclease activity"/>
    <property type="evidence" value="ECO:0007669"/>
    <property type="project" value="InterPro"/>
</dbReference>
<evidence type="ECO:0000256" key="2">
    <source>
        <dbReference type="ARBA" id="ARBA00022694"/>
    </source>
</evidence>
<keyword evidence="3" id="KW-0540">Nuclease</keyword>
<keyword evidence="2" id="KW-0819">tRNA processing</keyword>
<evidence type="ECO:0000256" key="5">
    <source>
        <dbReference type="ARBA" id="ARBA00022759"/>
    </source>
</evidence>
<dbReference type="InterPro" id="IPR047151">
    <property type="entry name" value="RNZ2-like"/>
</dbReference>
<keyword evidence="7" id="KW-0862">Zinc</keyword>
<evidence type="ECO:0000256" key="1">
    <source>
        <dbReference type="ARBA" id="ARBA00001947"/>
    </source>
</evidence>
<evidence type="ECO:0000256" key="3">
    <source>
        <dbReference type="ARBA" id="ARBA00022722"/>
    </source>
</evidence>
<dbReference type="AlphaFoldDB" id="A0A3N7FP51"/>
<evidence type="ECO:0000313" key="9">
    <source>
        <dbReference type="Proteomes" id="UP000006729"/>
    </source>
</evidence>
<dbReference type="PANTHER" id="PTHR12553">
    <property type="entry name" value="ZINC PHOSPHODIESTERASE ELAC PROTEIN 2"/>
    <property type="match status" value="1"/>
</dbReference>
<evidence type="ECO:0000313" key="8">
    <source>
        <dbReference type="EMBL" id="RQO97196.1"/>
    </source>
</evidence>
<reference evidence="8 9" key="1">
    <citation type="journal article" date="2006" name="Science">
        <title>The genome of black cottonwood, Populus trichocarpa (Torr. &amp; Gray).</title>
        <authorList>
            <person name="Tuskan G.A."/>
            <person name="Difazio S."/>
            <person name="Jansson S."/>
            <person name="Bohlmann J."/>
            <person name="Grigoriev I."/>
            <person name="Hellsten U."/>
            <person name="Putnam N."/>
            <person name="Ralph S."/>
            <person name="Rombauts S."/>
            <person name="Salamov A."/>
            <person name="Schein J."/>
            <person name="Sterck L."/>
            <person name="Aerts A."/>
            <person name="Bhalerao R.R."/>
            <person name="Bhalerao R.P."/>
            <person name="Blaudez D."/>
            <person name="Boerjan W."/>
            <person name="Brun A."/>
            <person name="Brunner A."/>
            <person name="Busov V."/>
            <person name="Campbell M."/>
            <person name="Carlson J."/>
            <person name="Chalot M."/>
            <person name="Chapman J."/>
            <person name="Chen G.L."/>
            <person name="Cooper D."/>
            <person name="Coutinho P.M."/>
            <person name="Couturier J."/>
            <person name="Covert S."/>
            <person name="Cronk Q."/>
            <person name="Cunningham R."/>
            <person name="Davis J."/>
            <person name="Degroeve S."/>
            <person name="Dejardin A."/>
            <person name="Depamphilis C."/>
            <person name="Detter J."/>
            <person name="Dirks B."/>
            <person name="Dubchak I."/>
            <person name="Duplessis S."/>
            <person name="Ehlting J."/>
            <person name="Ellis B."/>
            <person name="Gendler K."/>
            <person name="Goodstein D."/>
            <person name="Gribskov M."/>
            <person name="Grimwood J."/>
            <person name="Groover A."/>
            <person name="Gunter L."/>
            <person name="Hamberger B."/>
            <person name="Heinze B."/>
            <person name="Helariutta Y."/>
            <person name="Henrissat B."/>
            <person name="Holligan D."/>
            <person name="Holt R."/>
            <person name="Huang W."/>
            <person name="Islam-Faridi N."/>
            <person name="Jones S."/>
            <person name="Jones-Rhoades M."/>
            <person name="Jorgensen R."/>
            <person name="Joshi C."/>
            <person name="Kangasjarvi J."/>
            <person name="Karlsson J."/>
            <person name="Kelleher C."/>
            <person name="Kirkpatrick R."/>
            <person name="Kirst M."/>
            <person name="Kohler A."/>
            <person name="Kalluri U."/>
            <person name="Larimer F."/>
            <person name="Leebens-Mack J."/>
            <person name="Leple J.C."/>
            <person name="Locascio P."/>
            <person name="Lou Y."/>
            <person name="Lucas S."/>
            <person name="Martin F."/>
            <person name="Montanini B."/>
            <person name="Napoli C."/>
            <person name="Nelson D.R."/>
            <person name="Nelson C."/>
            <person name="Nieminen K."/>
            <person name="Nilsson O."/>
            <person name="Pereda V."/>
            <person name="Peter G."/>
            <person name="Philippe R."/>
            <person name="Pilate G."/>
            <person name="Poliakov A."/>
            <person name="Razumovskaya J."/>
            <person name="Richardson P."/>
            <person name="Rinaldi C."/>
            <person name="Ritland K."/>
            <person name="Rouze P."/>
            <person name="Ryaboy D."/>
            <person name="Schmutz J."/>
            <person name="Schrader J."/>
            <person name="Segerman B."/>
            <person name="Shin H."/>
            <person name="Siddiqui A."/>
            <person name="Sterky F."/>
            <person name="Terry A."/>
            <person name="Tsai C.J."/>
            <person name="Uberbacher E."/>
            <person name="Unneberg P."/>
            <person name="Vahala J."/>
            <person name="Wall K."/>
            <person name="Wessler S."/>
            <person name="Yang G."/>
            <person name="Yin T."/>
            <person name="Douglas C."/>
            <person name="Marra M."/>
            <person name="Sandberg G."/>
            <person name="Van de Peer Y."/>
            <person name="Rokhsar D."/>
        </authorList>
    </citation>
    <scope>NUCLEOTIDE SEQUENCE [LARGE SCALE GENOMIC DNA]</scope>
    <source>
        <strain evidence="9">cv. Nisqually</strain>
    </source>
</reference>
<protein>
    <submittedName>
        <fullName evidence="8">Uncharacterized protein</fullName>
    </submittedName>
</protein>
<keyword evidence="9" id="KW-1185">Reference proteome</keyword>
<evidence type="ECO:0000256" key="6">
    <source>
        <dbReference type="ARBA" id="ARBA00022801"/>
    </source>
</evidence>
<name>A0A3N7FP51_POPTR</name>
<dbReference type="EMBL" id="CM009299">
    <property type="protein sequence ID" value="RQO97196.1"/>
    <property type="molecule type" value="Genomic_DNA"/>
</dbReference>
<keyword evidence="4" id="KW-0479">Metal-binding</keyword>